<evidence type="ECO:0000313" key="2">
    <source>
        <dbReference type="Proteomes" id="UP000253664"/>
    </source>
</evidence>
<proteinExistence type="predicted"/>
<dbReference type="EMBL" id="LKCN02000027">
    <property type="protein sequence ID" value="RCI07510.1"/>
    <property type="molecule type" value="Genomic_DNA"/>
</dbReference>
<dbReference type="OrthoDB" id="3798971at2759"/>
<sequence length="65" mass="7431">MDLVCPEYNILAKAGSSLGHLFSEETKVKMSLADVLDQKDPEVQEKFIYPSISEAGRRRWYRVNA</sequence>
<reference evidence="1 2" key="1">
    <citation type="journal article" date="2015" name="BMC Genomics">
        <title>Insights from the genome of Ophiocordyceps polyrhachis-furcata to pathogenicity and host specificity in insect fungi.</title>
        <authorList>
            <person name="Wichadakul D."/>
            <person name="Kobmoo N."/>
            <person name="Ingsriswang S."/>
            <person name="Tangphatsornruang S."/>
            <person name="Chantasingh D."/>
            <person name="Luangsa-ard J.J."/>
            <person name="Eurwilaichitr L."/>
        </authorList>
    </citation>
    <scope>NUCLEOTIDE SEQUENCE [LARGE SCALE GENOMIC DNA]</scope>
    <source>
        <strain evidence="1 2">BCC 54312</strain>
    </source>
</reference>
<keyword evidence="2" id="KW-1185">Reference proteome</keyword>
<dbReference type="AlphaFoldDB" id="A0A367KZB0"/>
<name>A0A367KZB0_9HYPO</name>
<accession>A0A367KZB0</accession>
<comment type="caution">
    <text evidence="1">The sequence shown here is derived from an EMBL/GenBank/DDBJ whole genome shotgun (WGS) entry which is preliminary data.</text>
</comment>
<dbReference type="Proteomes" id="UP000253664">
    <property type="component" value="Unassembled WGS sequence"/>
</dbReference>
<organism evidence="1 2">
    <name type="scientific">Ophiocordyceps polyrhachis-furcata BCC 54312</name>
    <dbReference type="NCBI Taxonomy" id="1330021"/>
    <lineage>
        <taxon>Eukaryota</taxon>
        <taxon>Fungi</taxon>
        <taxon>Dikarya</taxon>
        <taxon>Ascomycota</taxon>
        <taxon>Pezizomycotina</taxon>
        <taxon>Sordariomycetes</taxon>
        <taxon>Hypocreomycetidae</taxon>
        <taxon>Hypocreales</taxon>
        <taxon>Ophiocordycipitaceae</taxon>
        <taxon>Ophiocordyceps</taxon>
    </lineage>
</organism>
<evidence type="ECO:0000313" key="1">
    <source>
        <dbReference type="EMBL" id="RCI07510.1"/>
    </source>
</evidence>
<protein>
    <submittedName>
        <fullName evidence="1">Uncharacterized protein</fullName>
    </submittedName>
</protein>
<gene>
    <name evidence="1" type="ORF">L249_8330</name>
</gene>